<dbReference type="AlphaFoldDB" id="A0A0A6P8K3"/>
<dbReference type="Proteomes" id="UP000030428">
    <property type="component" value="Unassembled WGS sequence"/>
</dbReference>
<gene>
    <name evidence="1" type="ORF">PN36_11220</name>
</gene>
<protein>
    <submittedName>
        <fullName evidence="1">Uncharacterized protein</fullName>
    </submittedName>
</protein>
<organism evidence="1 2">
    <name type="scientific">Candidatus Thiomargarita nelsonii</name>
    <dbReference type="NCBI Taxonomy" id="1003181"/>
    <lineage>
        <taxon>Bacteria</taxon>
        <taxon>Pseudomonadati</taxon>
        <taxon>Pseudomonadota</taxon>
        <taxon>Gammaproteobacteria</taxon>
        <taxon>Thiotrichales</taxon>
        <taxon>Thiotrichaceae</taxon>
        <taxon>Thiomargarita</taxon>
    </lineage>
</organism>
<evidence type="ECO:0000313" key="1">
    <source>
        <dbReference type="EMBL" id="KHD06604.1"/>
    </source>
</evidence>
<comment type="caution">
    <text evidence="1">The sequence shown here is derived from an EMBL/GenBank/DDBJ whole genome shotgun (WGS) entry which is preliminary data.</text>
</comment>
<accession>A0A0A6P8K3</accession>
<keyword evidence="2" id="KW-1185">Reference proteome</keyword>
<reference evidence="1 2" key="1">
    <citation type="journal article" date="2016" name="Front. Microbiol.">
        <title>Single-Cell (Meta-)Genomics of a Dimorphic Candidatus Thiomargarita nelsonii Reveals Genomic Plasticity.</title>
        <authorList>
            <person name="Flood B.E."/>
            <person name="Fliss P."/>
            <person name="Jones D.S."/>
            <person name="Dick G.J."/>
            <person name="Jain S."/>
            <person name="Kaster A.K."/>
            <person name="Winkel M."/>
            <person name="Mussmann M."/>
            <person name="Bailey J."/>
        </authorList>
    </citation>
    <scope>NUCLEOTIDE SEQUENCE [LARGE SCALE GENOMIC DNA]</scope>
    <source>
        <strain evidence="1">Hydrate Ridge</strain>
    </source>
</reference>
<proteinExistence type="predicted"/>
<name>A0A0A6P8K3_9GAMM</name>
<evidence type="ECO:0000313" key="2">
    <source>
        <dbReference type="Proteomes" id="UP000030428"/>
    </source>
</evidence>
<sequence length="79" mass="9195">MIKQQSSLTKGLKMPTQNIYHKTDPAPFQSIMSTQLKQRLEYGLRELSEVVEIHSEIRGGVPVLKGYPLPKFWPNWERI</sequence>
<dbReference type="EMBL" id="JSZA02000034">
    <property type="protein sequence ID" value="KHD06604.1"/>
    <property type="molecule type" value="Genomic_DNA"/>
</dbReference>